<evidence type="ECO:0000313" key="2">
    <source>
        <dbReference type="EMBL" id="AKT43317.1"/>
    </source>
</evidence>
<name>A0A0K1ERN3_CHOCO</name>
<evidence type="ECO:0000256" key="1">
    <source>
        <dbReference type="SAM" id="MobiDB-lite"/>
    </source>
</evidence>
<keyword evidence="3" id="KW-1185">Reference proteome</keyword>
<feature type="compositionally biased region" description="Polar residues" evidence="1">
    <location>
        <begin position="268"/>
        <end position="282"/>
    </location>
</feature>
<feature type="region of interest" description="Disordered" evidence="1">
    <location>
        <begin position="264"/>
        <end position="288"/>
    </location>
</feature>
<sequence>MSAVRGLADGQALPGRPPAAFTPCSDPLSRFYSKMTAHPEWPTFSRLMRESGVPPLKINQAWGLLMSGIEYLDELKKANDSWGFNPYYEALGRLVSEELEITPGTTMALWAGGLGVSDYAEAKGHTTLESSRLGKVIMALKLHSSWPLLGPMWNVLSRAFVARASSDVHIYMRSYDPNSVLIRAEVPGLREVQALNENVRLHWHALYTDKDGKTSEITPKGDLSKDAEFANRDLCVAAMFNYLIYRNEDPDNISAQLMKELLGDKLPESTTGEAKTSTSSPKKYSLKK</sequence>
<accession>A0A0K1ERN3</accession>
<organism evidence="2 3">
    <name type="scientific">Chondromyces crocatus</name>
    <dbReference type="NCBI Taxonomy" id="52"/>
    <lineage>
        <taxon>Bacteria</taxon>
        <taxon>Pseudomonadati</taxon>
        <taxon>Myxococcota</taxon>
        <taxon>Polyangia</taxon>
        <taxon>Polyangiales</taxon>
        <taxon>Polyangiaceae</taxon>
        <taxon>Chondromyces</taxon>
    </lineage>
</organism>
<proteinExistence type="predicted"/>
<dbReference type="EMBL" id="CP012159">
    <property type="protein sequence ID" value="AKT43317.1"/>
    <property type="molecule type" value="Genomic_DNA"/>
</dbReference>
<gene>
    <name evidence="2" type="ORF">CMC5_075490</name>
</gene>
<dbReference type="AlphaFoldDB" id="A0A0K1ERN3"/>
<evidence type="ECO:0000313" key="3">
    <source>
        <dbReference type="Proteomes" id="UP000067626"/>
    </source>
</evidence>
<reference evidence="2 3" key="1">
    <citation type="submission" date="2015-07" db="EMBL/GenBank/DDBJ databases">
        <title>Genome analysis of myxobacterium Chondromyces crocatus Cm c5 reveals a high potential for natural compound synthesis and the genetic basis for the loss of fruiting body formation.</title>
        <authorList>
            <person name="Zaburannyi N."/>
            <person name="Bunk B."/>
            <person name="Maier J."/>
            <person name="Overmann J."/>
            <person name="Mueller R."/>
        </authorList>
    </citation>
    <scope>NUCLEOTIDE SEQUENCE [LARGE SCALE GENOMIC DNA]</scope>
    <source>
        <strain evidence="2 3">Cm c5</strain>
    </source>
</reference>
<dbReference type="Proteomes" id="UP000067626">
    <property type="component" value="Chromosome"/>
</dbReference>
<protein>
    <submittedName>
        <fullName evidence="2">Uncharacterized protein</fullName>
    </submittedName>
</protein>
<dbReference type="KEGG" id="ccro:CMC5_075490"/>